<organism evidence="16 17">
    <name type="scientific">Eublepharis macularius</name>
    <name type="common">Leopard gecko</name>
    <name type="synonym">Cyrtodactylus macularius</name>
    <dbReference type="NCBI Taxonomy" id="481883"/>
    <lineage>
        <taxon>Eukaryota</taxon>
        <taxon>Metazoa</taxon>
        <taxon>Chordata</taxon>
        <taxon>Craniata</taxon>
        <taxon>Vertebrata</taxon>
        <taxon>Euteleostomi</taxon>
        <taxon>Lepidosauria</taxon>
        <taxon>Squamata</taxon>
        <taxon>Bifurcata</taxon>
        <taxon>Gekkota</taxon>
        <taxon>Eublepharidae</taxon>
        <taxon>Eublepharinae</taxon>
        <taxon>Eublepharis</taxon>
    </lineage>
</organism>
<dbReference type="SUPFAM" id="SSF81321">
    <property type="entry name" value="Family A G protein-coupled receptor-like"/>
    <property type="match status" value="1"/>
</dbReference>
<evidence type="ECO:0000256" key="4">
    <source>
        <dbReference type="ARBA" id="ARBA00022692"/>
    </source>
</evidence>
<reference evidence="17" key="1">
    <citation type="submission" date="2025-08" db="UniProtKB">
        <authorList>
            <consortium name="RefSeq"/>
        </authorList>
    </citation>
    <scope>IDENTIFICATION</scope>
    <source>
        <tissue evidence="17">Blood</tissue>
    </source>
</reference>
<keyword evidence="4 12" id="KW-0812">Transmembrane</keyword>
<evidence type="ECO:0000313" key="17">
    <source>
        <dbReference type="RefSeq" id="XP_054849759.1"/>
    </source>
</evidence>
<accession>A0AA97K759</accession>
<keyword evidence="3" id="KW-0716">Sensory transduction</keyword>
<keyword evidence="7 12" id="KW-0297">G-protein coupled receptor</keyword>
<keyword evidence="9 12" id="KW-0675">Receptor</keyword>
<keyword evidence="16" id="KW-1185">Reference proteome</keyword>
<evidence type="ECO:0000256" key="5">
    <source>
        <dbReference type="ARBA" id="ARBA00022725"/>
    </source>
</evidence>
<evidence type="ECO:0000256" key="3">
    <source>
        <dbReference type="ARBA" id="ARBA00022606"/>
    </source>
</evidence>
<protein>
    <submittedName>
        <fullName evidence="17">Olfactory receptor 1020-like</fullName>
    </submittedName>
</protein>
<feature type="transmembrane region" description="Helical" evidence="14">
    <location>
        <begin position="200"/>
        <end position="224"/>
    </location>
</feature>
<evidence type="ECO:0000256" key="13">
    <source>
        <dbReference type="SAM" id="MobiDB-lite"/>
    </source>
</evidence>
<evidence type="ECO:0000256" key="2">
    <source>
        <dbReference type="ARBA" id="ARBA00022475"/>
    </source>
</evidence>
<comment type="similarity">
    <text evidence="12">Belongs to the G-protein coupled receptor 1 family.</text>
</comment>
<dbReference type="InterPro" id="IPR017452">
    <property type="entry name" value="GPCR_Rhodpsn_7TM"/>
</dbReference>
<dbReference type="PRINTS" id="PR00245">
    <property type="entry name" value="OLFACTORYR"/>
</dbReference>
<dbReference type="Gene3D" id="1.20.1070.10">
    <property type="entry name" value="Rhodopsin 7-helix transmembrane proteins"/>
    <property type="match status" value="1"/>
</dbReference>
<evidence type="ECO:0000256" key="6">
    <source>
        <dbReference type="ARBA" id="ARBA00022989"/>
    </source>
</evidence>
<dbReference type="PROSITE" id="PS50262">
    <property type="entry name" value="G_PROTEIN_RECEP_F1_2"/>
    <property type="match status" value="1"/>
</dbReference>
<keyword evidence="10" id="KW-0325">Glycoprotein</keyword>
<keyword evidence="2" id="KW-1003">Cell membrane</keyword>
<feature type="transmembrane region" description="Helical" evidence="14">
    <location>
        <begin position="230"/>
        <end position="258"/>
    </location>
</feature>
<keyword evidence="5" id="KW-0552">Olfaction</keyword>
<dbReference type="Pfam" id="PF13853">
    <property type="entry name" value="7tm_4"/>
    <property type="match status" value="1"/>
</dbReference>
<feature type="region of interest" description="Disordered" evidence="13">
    <location>
        <begin position="1"/>
        <end position="21"/>
    </location>
</feature>
<feature type="transmembrane region" description="Helical" evidence="14">
    <location>
        <begin position="335"/>
        <end position="359"/>
    </location>
</feature>
<dbReference type="PRINTS" id="PR00237">
    <property type="entry name" value="GPCRRHODOPSN"/>
</dbReference>
<evidence type="ECO:0000256" key="14">
    <source>
        <dbReference type="SAM" id="Phobius"/>
    </source>
</evidence>
<evidence type="ECO:0000256" key="11">
    <source>
        <dbReference type="ARBA" id="ARBA00023224"/>
    </source>
</evidence>
<sequence>MPATKRGLAAAKEEAEAKTPVAAKTPAVAAGRAAAARGAAVAATAAGRPVTAGKPAAVKGLAAAAEGTVAKTLAATREPAPGQPVQTAATEPEQRLQKDNVAFGKKDACQYSSVGGQDSKDFNSYCVFSLGAQNIQFSKTDWVNQSITYFILLGFGKDPELQILLFLFFLIIYVVTIIGNLLIAGLVISDRHLHRPMYYFLANLSSLETCYTSIILPRMLASFLTGDRTISVIGCIVQFNVFSSLTATECYLLAVMSYDRYLAIRRPLHYATLMKGRFCFQLATGSWVSGFLASTATTSLLSKFNFCDSNEIDHFFCDFAPLLKLSCSDTTLMKLVTFVLSVIFTLPCFVLTVASYVYIISTILKIPSTKGRQKAFSTCSSHLMVVTIFYGTLIIVYLLPDSPTLQDLNKVLSLFYTVLTPMINPLIYSLRNKDVQEALKKKLVKFLPFTGSKGIKEGFIHIH</sequence>
<dbReference type="Proteomes" id="UP001190640">
    <property type="component" value="Chromosome 12"/>
</dbReference>
<dbReference type="PROSITE" id="PS00237">
    <property type="entry name" value="G_PROTEIN_RECEP_F1_1"/>
    <property type="match status" value="1"/>
</dbReference>
<evidence type="ECO:0000259" key="15">
    <source>
        <dbReference type="PROSITE" id="PS50262"/>
    </source>
</evidence>
<name>A0AA97K759_EUBMA</name>
<proteinExistence type="inferred from homology"/>
<dbReference type="RefSeq" id="XP_054849759.1">
    <property type="nucleotide sequence ID" value="XM_054993784.1"/>
</dbReference>
<evidence type="ECO:0000313" key="16">
    <source>
        <dbReference type="Proteomes" id="UP001190640"/>
    </source>
</evidence>
<dbReference type="GO" id="GO:0005886">
    <property type="term" value="C:plasma membrane"/>
    <property type="evidence" value="ECO:0007669"/>
    <property type="project" value="UniProtKB-SubCell"/>
</dbReference>
<dbReference type="FunFam" id="1.20.1070.10:FF:000010">
    <property type="entry name" value="Olfactory receptor"/>
    <property type="match status" value="1"/>
</dbReference>
<feature type="domain" description="G-protein coupled receptors family 1 profile" evidence="15">
    <location>
        <begin position="179"/>
        <end position="428"/>
    </location>
</feature>
<feature type="transmembrane region" description="Helical" evidence="14">
    <location>
        <begin position="278"/>
        <end position="296"/>
    </location>
</feature>
<comment type="subcellular location">
    <subcellularLocation>
        <location evidence="1">Cell membrane</location>
        <topology evidence="1">Multi-pass membrane protein</topology>
    </subcellularLocation>
</comment>
<dbReference type="PANTHER" id="PTHR26452">
    <property type="entry name" value="OLFACTORY RECEPTOR"/>
    <property type="match status" value="1"/>
</dbReference>
<evidence type="ECO:0000256" key="12">
    <source>
        <dbReference type="RuleBase" id="RU000688"/>
    </source>
</evidence>
<dbReference type="InterPro" id="IPR000276">
    <property type="entry name" value="GPCR_Rhodpsn"/>
</dbReference>
<dbReference type="InterPro" id="IPR050516">
    <property type="entry name" value="Olfactory_GPCR"/>
</dbReference>
<dbReference type="GO" id="GO:0004930">
    <property type="term" value="F:G protein-coupled receptor activity"/>
    <property type="evidence" value="ECO:0007669"/>
    <property type="project" value="UniProtKB-KW"/>
</dbReference>
<feature type="transmembrane region" description="Helical" evidence="14">
    <location>
        <begin position="163"/>
        <end position="188"/>
    </location>
</feature>
<dbReference type="CDD" id="cd15911">
    <property type="entry name" value="7tmA_OR11A-like"/>
    <property type="match status" value="1"/>
</dbReference>
<evidence type="ECO:0000256" key="7">
    <source>
        <dbReference type="ARBA" id="ARBA00023040"/>
    </source>
</evidence>
<feature type="transmembrane region" description="Helical" evidence="14">
    <location>
        <begin position="411"/>
        <end position="430"/>
    </location>
</feature>
<gene>
    <name evidence="17" type="primary">LOC129339183</name>
</gene>
<evidence type="ECO:0000256" key="10">
    <source>
        <dbReference type="ARBA" id="ARBA00023180"/>
    </source>
</evidence>
<evidence type="ECO:0000256" key="1">
    <source>
        <dbReference type="ARBA" id="ARBA00004651"/>
    </source>
</evidence>
<feature type="transmembrane region" description="Helical" evidence="14">
    <location>
        <begin position="380"/>
        <end position="399"/>
    </location>
</feature>
<dbReference type="InterPro" id="IPR000725">
    <property type="entry name" value="Olfact_rcpt"/>
</dbReference>
<keyword evidence="6 14" id="KW-1133">Transmembrane helix</keyword>
<dbReference type="KEGG" id="emc:129339183"/>
<keyword evidence="8 14" id="KW-0472">Membrane</keyword>
<evidence type="ECO:0000256" key="8">
    <source>
        <dbReference type="ARBA" id="ARBA00023136"/>
    </source>
</evidence>
<dbReference type="AlphaFoldDB" id="A0AA97K759"/>
<evidence type="ECO:0000256" key="9">
    <source>
        <dbReference type="ARBA" id="ARBA00023170"/>
    </source>
</evidence>
<dbReference type="GeneID" id="129339183"/>
<keyword evidence="11 12" id="KW-0807">Transducer</keyword>
<dbReference type="GO" id="GO:0004984">
    <property type="term" value="F:olfactory receptor activity"/>
    <property type="evidence" value="ECO:0007669"/>
    <property type="project" value="InterPro"/>
</dbReference>